<dbReference type="SMART" id="SM00369">
    <property type="entry name" value="LRR_TYP"/>
    <property type="match status" value="5"/>
</dbReference>
<dbReference type="OrthoDB" id="10085400at2759"/>
<keyword evidence="1" id="KW-0433">Leucine-rich repeat</keyword>
<dbReference type="Gene3D" id="3.80.10.10">
    <property type="entry name" value="Ribonuclease Inhibitor"/>
    <property type="match status" value="1"/>
</dbReference>
<keyword evidence="4" id="KW-1133">Transmembrane helix</keyword>
<evidence type="ECO:0000313" key="5">
    <source>
        <dbReference type="Proteomes" id="UP000515135"/>
    </source>
</evidence>
<dbReference type="InterPro" id="IPR003591">
    <property type="entry name" value="Leu-rich_rpt_typical-subtyp"/>
</dbReference>
<evidence type="ECO:0000313" key="6">
    <source>
        <dbReference type="RefSeq" id="XP_019628661.1"/>
    </source>
</evidence>
<gene>
    <name evidence="6" type="primary">LOC109473227</name>
</gene>
<dbReference type="KEGG" id="bbel:109473227"/>
<keyword evidence="4" id="KW-0812">Transmembrane</keyword>
<keyword evidence="4" id="KW-0472">Membrane</keyword>
<feature type="transmembrane region" description="Helical" evidence="4">
    <location>
        <begin position="489"/>
        <end position="513"/>
    </location>
</feature>
<keyword evidence="5" id="KW-1185">Reference proteome</keyword>
<dbReference type="GeneID" id="109473227"/>
<evidence type="ECO:0000256" key="1">
    <source>
        <dbReference type="ARBA" id="ARBA00022614"/>
    </source>
</evidence>
<dbReference type="PROSITE" id="PS51450">
    <property type="entry name" value="LRR"/>
    <property type="match status" value="1"/>
</dbReference>
<keyword evidence="2" id="KW-0677">Repeat</keyword>
<dbReference type="SUPFAM" id="SSF52058">
    <property type="entry name" value="L domain-like"/>
    <property type="match status" value="1"/>
</dbReference>
<evidence type="ECO:0000256" key="3">
    <source>
        <dbReference type="SAM" id="MobiDB-lite"/>
    </source>
</evidence>
<evidence type="ECO:0000256" key="4">
    <source>
        <dbReference type="SAM" id="Phobius"/>
    </source>
</evidence>
<feature type="region of interest" description="Disordered" evidence="3">
    <location>
        <begin position="555"/>
        <end position="586"/>
    </location>
</feature>
<protein>
    <submittedName>
        <fullName evidence="6">Uncharacterized protein LOC109473227</fullName>
    </submittedName>
</protein>
<dbReference type="Pfam" id="PF13855">
    <property type="entry name" value="LRR_8"/>
    <property type="match status" value="1"/>
</dbReference>
<evidence type="ECO:0000256" key="2">
    <source>
        <dbReference type="ARBA" id="ARBA00022737"/>
    </source>
</evidence>
<dbReference type="InterPro" id="IPR001611">
    <property type="entry name" value="Leu-rich_rpt"/>
</dbReference>
<accession>A0A6P4ZG67</accession>
<dbReference type="AlphaFoldDB" id="A0A6P4ZG67"/>
<reference evidence="6" key="1">
    <citation type="submission" date="2025-08" db="UniProtKB">
        <authorList>
            <consortium name="RefSeq"/>
        </authorList>
    </citation>
    <scope>IDENTIFICATION</scope>
    <source>
        <tissue evidence="6">Gonad</tissue>
    </source>
</reference>
<dbReference type="PANTHER" id="PTHR24366">
    <property type="entry name" value="IG(IMMUNOGLOBULIN) AND LRR(LEUCINE RICH REPEAT) DOMAINS"/>
    <property type="match status" value="1"/>
</dbReference>
<dbReference type="InterPro" id="IPR032675">
    <property type="entry name" value="LRR_dom_sf"/>
</dbReference>
<dbReference type="Proteomes" id="UP000515135">
    <property type="component" value="Unplaced"/>
</dbReference>
<organism evidence="5 6">
    <name type="scientific">Branchiostoma belcheri</name>
    <name type="common">Amphioxus</name>
    <dbReference type="NCBI Taxonomy" id="7741"/>
    <lineage>
        <taxon>Eukaryota</taxon>
        <taxon>Metazoa</taxon>
        <taxon>Chordata</taxon>
        <taxon>Cephalochordata</taxon>
        <taxon>Leptocardii</taxon>
        <taxon>Amphioxiformes</taxon>
        <taxon>Branchiostomatidae</taxon>
        <taxon>Branchiostoma</taxon>
    </lineage>
</organism>
<proteinExistence type="predicted"/>
<dbReference type="RefSeq" id="XP_019628661.1">
    <property type="nucleotide sequence ID" value="XM_019773102.1"/>
</dbReference>
<name>A0A6P4ZG67_BRABE</name>
<sequence>MASAAGLVNANEPFSTSSVNTKWSVGLQESTVTYTWPTTSPLLAVRGYPFGMLSARGLRACNSSGVHYLSLVEGGITDIETTSLGVFLDLQLLYLDYNNLSHVKKDWFSTLRRPDALVVLSLSHNKIVDIESESFARLGMLRMMSLEHNRLRNLHPDWFYGLTNLTGLNLFSNRLETLTKTAFVFLTELKQLNMRENELLNLPKGFRWPQKNPMYLLTGTGLLGARDPTFEWRGVVMSDLSLVQISVSGLSTYSTHADKWFRYETRTRDGTRLTSSGFGIGYGSLAFSQSYTMEEQKYPAPFLIIAAMEGEDMASIEKMNYWCERFWAGEGTVSVTLGASKETTVQLAAVVTKKDNDTTTLISVLFNPAWTPDEESSYVNNQKQANSTGTRVVTCVMLSEMNKSESYFVPKRGESETVHVRHNVSDQSWNNNTAVNKTNLVRDGEPIENSTTFHSPVDVSLSLRPTETDVTVTVRPELPDQDEPVLSDGMIFVIIAGIFLDAVVTTFVVRMLVKRRCPSRRHDDGRHDDGRHDYENDYENTDISHVYHEIPDVLAGPPPRPVVSDTRGVGQASTSGTAEDDDSSYSEIPDDYFSFNNPGYRYQRNSLPPDDHNYWQILDEFYGYENTDRLANWRPSSLPLTFEATYENAKYENVGRWQRQRSDIDYTPMTGKVGKKAGAIGRPINEDTESLANWRPSSLPLTLEATYENVKYENVGRWSRQPSAVARGRPTTKRQRSRDVIVIGGYGTESRSSTVESGDQNMAARVGWRVRLQERDNISYDVAKRFSDRRTSAYQSPRRVSVSTVESGGQNMAARVGWRVRLQERDNTSYDVAKRFSDRRTSAYQTPRVSVSSALLDRALPKQ</sequence>